<dbReference type="SUPFAM" id="SSF160996">
    <property type="entry name" value="HI0933 insert domain-like"/>
    <property type="match status" value="1"/>
</dbReference>
<dbReference type="InterPro" id="IPR057661">
    <property type="entry name" value="RsdA/BaiN/AoA(So)_Rossmann"/>
</dbReference>
<evidence type="ECO:0000313" key="7">
    <source>
        <dbReference type="Proteomes" id="UP000185669"/>
    </source>
</evidence>
<reference evidence="7" key="1">
    <citation type="submission" date="2017-01" db="EMBL/GenBank/DDBJ databases">
        <authorList>
            <person name="Varghese N."/>
            <person name="Submissions S."/>
        </authorList>
    </citation>
    <scope>NUCLEOTIDE SEQUENCE [LARGE SCALE GENOMIC DNA]</scope>
    <source>
        <strain evidence="7">ATCC 700103</strain>
    </source>
</reference>
<evidence type="ECO:0000313" key="6">
    <source>
        <dbReference type="EMBL" id="SIQ08107.1"/>
    </source>
</evidence>
<keyword evidence="3" id="KW-0274">FAD</keyword>
<dbReference type="Gene3D" id="3.50.50.60">
    <property type="entry name" value="FAD/NAD(P)-binding domain"/>
    <property type="match status" value="1"/>
</dbReference>
<dbReference type="PRINTS" id="PR00368">
    <property type="entry name" value="FADPNR"/>
</dbReference>
<dbReference type="Gene3D" id="2.40.30.10">
    <property type="entry name" value="Translation factors"/>
    <property type="match status" value="1"/>
</dbReference>
<evidence type="ECO:0000259" key="5">
    <source>
        <dbReference type="Pfam" id="PF22780"/>
    </source>
</evidence>
<dbReference type="Proteomes" id="UP000185669">
    <property type="component" value="Unassembled WGS sequence"/>
</dbReference>
<keyword evidence="2" id="KW-0285">Flavoprotein</keyword>
<name>A0A1N6PV04_9FIRM</name>
<protein>
    <recommendedName>
        <fullName evidence="8">Aminoacetone oxidase family FAD-binding enzyme</fullName>
    </recommendedName>
</protein>
<evidence type="ECO:0000256" key="1">
    <source>
        <dbReference type="ARBA" id="ARBA00001974"/>
    </source>
</evidence>
<dbReference type="PANTHER" id="PTHR42887:SF2">
    <property type="entry name" value="OS12G0638800 PROTEIN"/>
    <property type="match status" value="1"/>
</dbReference>
<feature type="domain" description="RsdA/BaiN/AoA(So)-like insert" evidence="5">
    <location>
        <begin position="190"/>
        <end position="350"/>
    </location>
</feature>
<comment type="cofactor">
    <cofactor evidence="1">
        <name>FAD</name>
        <dbReference type="ChEBI" id="CHEBI:57692"/>
    </cofactor>
</comment>
<sequence>MTDVIIIGGGPAGMMAALQAASNKNKVTLIEKNKNLGKKLLITGKGRCNLTNYSDLNQHIKNIIDNPQFMYSSLAEFDAYRLYYFFEGLGLPLKIERGDRVFPESNRSQDVLKVLQKELFKANVGIIQDQVEEIIINDQKAQGVKLKYQGQLKAEKVVLAAGGSSYPQTGSDGSGFQLARTAGHQIITPRPGLCGLTTREDWIYEAEGLKLKYVNLKLLKDGKEIFSQFGDVEIRSNYLDGPTIISASMYIDDDSENYQLEIDLKPALDYQKLDQRLLRDFDRYSNKFFGNSLGDLLPQKLIPVILGRSSIEYKKTVNQITAAEREELIHLLKNLKLNIKAKKGFKRAIVTRGGISTEEIDPGTMESRLIKNLYFAGEVIDLAAMTGGYNLQIAFSTAYKAGNNLS</sequence>
<dbReference type="NCBIfam" id="TIGR00275">
    <property type="entry name" value="aminoacetone oxidase family FAD-binding enzyme"/>
    <property type="match status" value="1"/>
</dbReference>
<dbReference type="InterPro" id="IPR055178">
    <property type="entry name" value="RsdA/BaiN/AoA(So)-like_dom"/>
</dbReference>
<dbReference type="InterPro" id="IPR004792">
    <property type="entry name" value="BaiN-like"/>
</dbReference>
<dbReference type="SUPFAM" id="SSF51905">
    <property type="entry name" value="FAD/NAD(P)-binding domain"/>
    <property type="match status" value="1"/>
</dbReference>
<accession>A0A1N6PV04</accession>
<proteinExistence type="predicted"/>
<evidence type="ECO:0008006" key="8">
    <source>
        <dbReference type="Google" id="ProtNLM"/>
    </source>
</evidence>
<dbReference type="Gene3D" id="1.10.8.260">
    <property type="entry name" value="HI0933 insert domain-like"/>
    <property type="match status" value="1"/>
</dbReference>
<dbReference type="RefSeq" id="WP_076543511.1">
    <property type="nucleotide sequence ID" value="NZ_FTNC01000001.1"/>
</dbReference>
<gene>
    <name evidence="6" type="ORF">SAMN05421834_101219</name>
</gene>
<keyword evidence="7" id="KW-1185">Reference proteome</keyword>
<organism evidence="6 7">
    <name type="scientific">Halanaerobium kushneri</name>
    <dbReference type="NCBI Taxonomy" id="56779"/>
    <lineage>
        <taxon>Bacteria</taxon>
        <taxon>Bacillati</taxon>
        <taxon>Bacillota</taxon>
        <taxon>Clostridia</taxon>
        <taxon>Halanaerobiales</taxon>
        <taxon>Halanaerobiaceae</taxon>
        <taxon>Halanaerobium</taxon>
    </lineage>
</organism>
<dbReference type="STRING" id="56779.SAMN05421834_101219"/>
<dbReference type="AlphaFoldDB" id="A0A1N6PV04"/>
<feature type="domain" description="RsdA/BaiN/AoA(So)-like Rossmann fold-like" evidence="4">
    <location>
        <begin position="3"/>
        <end position="403"/>
    </location>
</feature>
<evidence type="ECO:0000259" key="4">
    <source>
        <dbReference type="Pfam" id="PF03486"/>
    </source>
</evidence>
<dbReference type="OrthoDB" id="9773233at2"/>
<evidence type="ECO:0000256" key="3">
    <source>
        <dbReference type="ARBA" id="ARBA00022827"/>
    </source>
</evidence>
<dbReference type="Pfam" id="PF03486">
    <property type="entry name" value="HI0933_like"/>
    <property type="match status" value="1"/>
</dbReference>
<evidence type="ECO:0000256" key="2">
    <source>
        <dbReference type="ARBA" id="ARBA00022630"/>
    </source>
</evidence>
<dbReference type="EMBL" id="FTNC01000001">
    <property type="protein sequence ID" value="SIQ08107.1"/>
    <property type="molecule type" value="Genomic_DNA"/>
</dbReference>
<dbReference type="PANTHER" id="PTHR42887">
    <property type="entry name" value="OS12G0638800 PROTEIN"/>
    <property type="match status" value="1"/>
</dbReference>
<dbReference type="Pfam" id="PF22780">
    <property type="entry name" value="HI0933_like_1st"/>
    <property type="match status" value="1"/>
</dbReference>
<dbReference type="PRINTS" id="PR00411">
    <property type="entry name" value="PNDRDTASEI"/>
</dbReference>
<dbReference type="InterPro" id="IPR036188">
    <property type="entry name" value="FAD/NAD-bd_sf"/>
</dbReference>
<dbReference type="InterPro" id="IPR023166">
    <property type="entry name" value="BaiN-like_dom_sf"/>
</dbReference>